<evidence type="ECO:0000259" key="2">
    <source>
        <dbReference type="Pfam" id="PF25037"/>
    </source>
</evidence>
<dbReference type="Proteomes" id="UP000541444">
    <property type="component" value="Unassembled WGS sequence"/>
</dbReference>
<feature type="domain" description="Intermembrane lipid transfer protein VPS13-like C-terminal" evidence="2">
    <location>
        <begin position="824"/>
        <end position="932"/>
    </location>
</feature>
<organism evidence="3 4">
    <name type="scientific">Kingdonia uniflora</name>
    <dbReference type="NCBI Taxonomy" id="39325"/>
    <lineage>
        <taxon>Eukaryota</taxon>
        <taxon>Viridiplantae</taxon>
        <taxon>Streptophyta</taxon>
        <taxon>Embryophyta</taxon>
        <taxon>Tracheophyta</taxon>
        <taxon>Spermatophyta</taxon>
        <taxon>Magnoliopsida</taxon>
        <taxon>Ranunculales</taxon>
        <taxon>Circaeasteraceae</taxon>
        <taxon>Kingdonia</taxon>
    </lineage>
</organism>
<dbReference type="Pfam" id="PF25037">
    <property type="entry name" value="VPS13_C"/>
    <property type="match status" value="1"/>
</dbReference>
<proteinExistence type="predicted"/>
<reference evidence="3 4" key="1">
    <citation type="journal article" date="2020" name="IScience">
        <title>Genome Sequencing of the Endangered Kingdonia uniflora (Circaeasteraceae, Ranunculales) Reveals Potential Mechanisms of Evolutionary Specialization.</title>
        <authorList>
            <person name="Sun Y."/>
            <person name="Deng T."/>
            <person name="Zhang A."/>
            <person name="Moore M.J."/>
            <person name="Landis J.B."/>
            <person name="Lin N."/>
            <person name="Zhang H."/>
            <person name="Zhang X."/>
            <person name="Huang J."/>
            <person name="Zhang X."/>
            <person name="Sun H."/>
            <person name="Wang H."/>
        </authorList>
    </citation>
    <scope>NUCLEOTIDE SEQUENCE [LARGE SCALE GENOMIC DNA]</scope>
    <source>
        <strain evidence="3">TB1705</strain>
        <tissue evidence="3">Leaf</tissue>
    </source>
</reference>
<dbReference type="PANTHER" id="PTHR16166">
    <property type="entry name" value="VACUOLAR PROTEIN SORTING-ASSOCIATED PROTEIN VPS13"/>
    <property type="match status" value="1"/>
</dbReference>
<dbReference type="EMBL" id="JACGCM010002784">
    <property type="protein sequence ID" value="KAF6135497.1"/>
    <property type="molecule type" value="Genomic_DNA"/>
</dbReference>
<dbReference type="GO" id="GO:0006623">
    <property type="term" value="P:protein targeting to vacuole"/>
    <property type="evidence" value="ECO:0007669"/>
    <property type="project" value="TreeGrafter"/>
</dbReference>
<evidence type="ECO:0008006" key="5">
    <source>
        <dbReference type="Google" id="ProtNLM"/>
    </source>
</evidence>
<evidence type="ECO:0000313" key="3">
    <source>
        <dbReference type="EMBL" id="KAF6135497.1"/>
    </source>
</evidence>
<dbReference type="InterPro" id="IPR056748">
    <property type="entry name" value="VPS13-like_C"/>
</dbReference>
<dbReference type="OrthoDB" id="428159at2759"/>
<keyword evidence="4" id="KW-1185">Reference proteome</keyword>
<feature type="domain" description="Vacuolar protein sorting-associated protein 13 VPS13 adaptor binding" evidence="1">
    <location>
        <begin position="205"/>
        <end position="372"/>
    </location>
</feature>
<dbReference type="AlphaFoldDB" id="A0A7J7KYT4"/>
<evidence type="ECO:0000259" key="1">
    <source>
        <dbReference type="Pfam" id="PF25036"/>
    </source>
</evidence>
<comment type="caution">
    <text evidence="3">The sequence shown here is derived from an EMBL/GenBank/DDBJ whole genome shotgun (WGS) entry which is preliminary data.</text>
</comment>
<accession>A0A7J7KYT4</accession>
<name>A0A7J7KYT4_9MAGN</name>
<dbReference type="Pfam" id="PF25036">
    <property type="entry name" value="VPS13_VAB"/>
    <property type="match status" value="1"/>
</dbReference>
<dbReference type="GO" id="GO:0045053">
    <property type="term" value="P:protein retention in Golgi apparatus"/>
    <property type="evidence" value="ECO:0007669"/>
    <property type="project" value="TreeGrafter"/>
</dbReference>
<dbReference type="InterPro" id="IPR026847">
    <property type="entry name" value="VPS13"/>
</dbReference>
<dbReference type="PANTHER" id="PTHR16166:SF137">
    <property type="entry name" value="PLECKSTRIN HOMOLOGY (PH) DOMAIN-CONTAINING PROTEIN"/>
    <property type="match status" value="1"/>
</dbReference>
<sequence length="1236" mass="139012">MRATGHFVSCSRGLFVPGETVNICNADPRNPLYFSLLPQGGWLPIHEAVLLSHPSGVPSKTISLRSSSSGRVVQVILEQNQDKEQWMVAKIIRVYAPYWIASARCPPLTYRLMEIAKRKKLNFPLTFHSKPNDEIFLEEINEEEIFEGYTIDSALNFKLMGLSVCISHSGKGRFGPVKGLLPLGDMDGSMDLYAYDGDGNCIRLFISSKPCPYQSVPTKVISVRPFMTFTNRTGQDIFLKLSSEDEQKVLRASDSRVSFVYRESGGTDKLQVRLEDTEWCIPIEIIKEDTIYMVLRKKNGVRKFLRTEIRGYEEGSRFIVVFRLGSANGPIRVENRTTDKRISIRQSGLSDDAWVHLEPLSTTSFSWEDPYGQKLIDAQIRNGDSTFCQKLSLIGTKEDSTDGKIPGVQFHVVEAGDIVIAKFSEESISESGIADGQILETIGNGGGTLGIPNKTPSSAAPVELIIELGVVGVSLIDHRPRELAYLYLERVFLSYSTGYDGGTTSRFKLILGHLQLDNQLPLTLMPVLLAPEQTSDMHHPVFKMTITMSNENTDGTQVFPYVYIRVTEKSWRLSIHEPIIWALVDLYSSLQMDRIPKSSTVTQVDPEIRVDLIDVSEVRLKVSLETAPSQRPHGVLGVWSPVLSAVGNAFKIQVHLRKVMRKNRFMRRSSVVPAIVNRIWRDLVHNPLHFIFSVDVLGMTSSTLASLSKGFAELSTDGQFLQLRSKQVWSRRITGVGDGILQGTEALAQGFVFGVSGVVTKPVESAKQDGLLGLAHGLGRAFLGFIVQPVSGALDFFSLTVDGIGASCSRCIEVFHNKGTFQRIRNPRAIHADGILSEYCEREATGQMILYLAEASRHFGCTEIFKEPSKYAWSDYYEDHFVVPYQRIVLVTNKRIMLLQCQSPDKMDKKPCKIMWDVAWEELMALELAKAGYPKPSHLILHLKNFKRSENFVRLVKCSVEEAEGGGEPQAVRICLVVRKIWKAYQADMRCLVLKVPSSQRHVYFSPGETDGRESRSQIKPMIKPRELVSVESISDERRFVKHSINFQKIWSTEQDSQGRCKLYRKQVLEDGVICSIWRPLCPDGYISVGDIARVGTHPPNVAALYRNINGQFTLPVGYDLVWRNCLDDYVTPVSIWYPRAPEGFISLGCVAVAGFTEPQYDATYCMISSLAEETVFEEQKVWSAPDSYPWACHIYQVRSEALQFVGLRETKEESDWKPMRVIDDYQQPCQTSDAQ</sequence>
<gene>
    <name evidence="3" type="ORF">GIB67_015350</name>
</gene>
<evidence type="ECO:0000313" key="4">
    <source>
        <dbReference type="Proteomes" id="UP000541444"/>
    </source>
</evidence>
<dbReference type="InterPro" id="IPR009543">
    <property type="entry name" value="VPS13_VAB"/>
</dbReference>
<protein>
    <recommendedName>
        <fullName evidence="5">Vacuolar protein sorting-associated protein 13 VPS13 adaptor binding domain-containing protein</fullName>
    </recommendedName>
</protein>